<keyword evidence="1" id="KW-0472">Membrane</keyword>
<keyword evidence="1" id="KW-1133">Transmembrane helix</keyword>
<proteinExistence type="predicted"/>
<dbReference type="GeneID" id="28824118"/>
<dbReference type="EMBL" id="KQ947408">
    <property type="protein sequence ID" value="KUJ21347.1"/>
    <property type="molecule type" value="Genomic_DNA"/>
</dbReference>
<reference evidence="2 3" key="1">
    <citation type="submission" date="2015-10" db="EMBL/GenBank/DDBJ databases">
        <title>Full genome of DAOMC 229536 Phialocephala scopiformis, a fungal endophyte of spruce producing the potent anti-insectan compound rugulosin.</title>
        <authorList>
            <consortium name="DOE Joint Genome Institute"/>
            <person name="Walker A.K."/>
            <person name="Frasz S.L."/>
            <person name="Seifert K.A."/>
            <person name="Miller J.D."/>
            <person name="Mondo S.J."/>
            <person name="Labutti K."/>
            <person name="Lipzen A."/>
            <person name="Dockter R."/>
            <person name="Kennedy M."/>
            <person name="Grigoriev I.V."/>
            <person name="Spatafora J.W."/>
        </authorList>
    </citation>
    <scope>NUCLEOTIDE SEQUENCE [LARGE SCALE GENOMIC DNA]</scope>
    <source>
        <strain evidence="2 3">CBS 120377</strain>
    </source>
</reference>
<dbReference type="InterPro" id="IPR038213">
    <property type="entry name" value="IFI6/IFI27-like_sf"/>
</dbReference>
<dbReference type="Proteomes" id="UP000070700">
    <property type="component" value="Unassembled WGS sequence"/>
</dbReference>
<evidence type="ECO:0000256" key="1">
    <source>
        <dbReference type="SAM" id="Phobius"/>
    </source>
</evidence>
<dbReference type="Gene3D" id="6.10.110.10">
    <property type="match status" value="1"/>
</dbReference>
<sequence length="201" mass="21369">MGNVTSSLNTGPLQSIADIIKDARADPSAVLGSLNSQGRTLASTISRSLKEASEDPSAVLDSLNIHGRNAVASLSVTAKEIGSGPRVAEFLKVFKKSWHETIAQLPAYQKRILALVSAWWIPFTATIVVLYLFGGFGRAGIRGGSLASGYQSRHYGGYTPRSGFFANSTSESMRGKTPTIYKVAALVVASVTVVAVYKSWT</sequence>
<evidence type="ECO:0000313" key="2">
    <source>
        <dbReference type="EMBL" id="KUJ21347.1"/>
    </source>
</evidence>
<organism evidence="2 3">
    <name type="scientific">Mollisia scopiformis</name>
    <name type="common">Conifer needle endophyte fungus</name>
    <name type="synonym">Phialocephala scopiformis</name>
    <dbReference type="NCBI Taxonomy" id="149040"/>
    <lineage>
        <taxon>Eukaryota</taxon>
        <taxon>Fungi</taxon>
        <taxon>Dikarya</taxon>
        <taxon>Ascomycota</taxon>
        <taxon>Pezizomycotina</taxon>
        <taxon>Leotiomycetes</taxon>
        <taxon>Helotiales</taxon>
        <taxon>Mollisiaceae</taxon>
        <taxon>Mollisia</taxon>
    </lineage>
</organism>
<dbReference type="RefSeq" id="XP_018075702.1">
    <property type="nucleotide sequence ID" value="XM_018214392.1"/>
</dbReference>
<protein>
    <submittedName>
        <fullName evidence="2">Uncharacterized protein</fullName>
    </submittedName>
</protein>
<dbReference type="InParanoid" id="A0A194XNP0"/>
<name>A0A194XNP0_MOLSC</name>
<dbReference type="OrthoDB" id="3554478at2759"/>
<dbReference type="AlphaFoldDB" id="A0A194XNP0"/>
<feature type="transmembrane region" description="Helical" evidence="1">
    <location>
        <begin position="179"/>
        <end position="197"/>
    </location>
</feature>
<keyword evidence="3" id="KW-1185">Reference proteome</keyword>
<feature type="transmembrane region" description="Helical" evidence="1">
    <location>
        <begin position="112"/>
        <end position="133"/>
    </location>
</feature>
<gene>
    <name evidence="2" type="ORF">LY89DRAFT_681882</name>
</gene>
<keyword evidence="1" id="KW-0812">Transmembrane</keyword>
<dbReference type="KEGG" id="psco:LY89DRAFT_681882"/>
<accession>A0A194XNP0</accession>
<evidence type="ECO:0000313" key="3">
    <source>
        <dbReference type="Proteomes" id="UP000070700"/>
    </source>
</evidence>